<feature type="transmembrane region" description="Helical" evidence="1">
    <location>
        <begin position="226"/>
        <end position="247"/>
    </location>
</feature>
<dbReference type="Proteomes" id="UP001163387">
    <property type="component" value="Chromosome"/>
</dbReference>
<name>A0ABM8BV70_9MOLU</name>
<evidence type="ECO:0000313" key="2">
    <source>
        <dbReference type="EMBL" id="BDT03721.1"/>
    </source>
</evidence>
<reference evidence="2 3" key="1">
    <citation type="journal article" date="2022" name="Front. Microbiol.">
        <title>Male-killing mechanisms vary between Spiroplasma species.</title>
        <authorList>
            <person name="Arai H."/>
            <person name="Inoue M."/>
            <person name="Kageyama D."/>
        </authorList>
    </citation>
    <scope>NUCLEOTIDE SEQUENCE [LARGE SCALE GENOMIC DNA]</scope>
    <source>
        <strain evidence="3">sHm</strain>
    </source>
</reference>
<protein>
    <recommendedName>
        <fullName evidence="4">Transmembrane protein</fullName>
    </recommendedName>
</protein>
<feature type="transmembrane region" description="Helical" evidence="1">
    <location>
        <begin position="140"/>
        <end position="162"/>
    </location>
</feature>
<keyword evidence="1" id="KW-1133">Transmembrane helix</keyword>
<gene>
    <name evidence="2" type="ORF">SHM_13670</name>
</gene>
<sequence length="267" mass="31085">MGIRKNIGFKSKFSDFLLWSGLIIAVIGLIMQFAIVLIEYKPITVGTPNPHNLWTPDGPWVGIWTMISTFTIQSNFLVFLFFCFVLTNRFHDNRAQFVFGRFSLAITVYITVTLIVFFAVLFKPMINNLDSSNSISILNFINTFLLHLIVPVIVILYFMFSAGKYYWKLGKQTYLWIPIISIYMFAYLGYALAKGNFVGFLRKGTTEIDYSFPYPFLDFHKSLTTFFIYIFAILILYIILMLFFTLYNNILYKKNNKPIAALRDTNF</sequence>
<keyword evidence="3" id="KW-1185">Reference proteome</keyword>
<evidence type="ECO:0008006" key="4">
    <source>
        <dbReference type="Google" id="ProtNLM"/>
    </source>
</evidence>
<evidence type="ECO:0000313" key="3">
    <source>
        <dbReference type="Proteomes" id="UP001163387"/>
    </source>
</evidence>
<feature type="transmembrane region" description="Helical" evidence="1">
    <location>
        <begin position="174"/>
        <end position="193"/>
    </location>
</feature>
<evidence type="ECO:0000256" key="1">
    <source>
        <dbReference type="SAM" id="Phobius"/>
    </source>
</evidence>
<feature type="transmembrane region" description="Helical" evidence="1">
    <location>
        <begin position="98"/>
        <end position="120"/>
    </location>
</feature>
<feature type="transmembrane region" description="Helical" evidence="1">
    <location>
        <begin position="60"/>
        <end position="86"/>
    </location>
</feature>
<keyword evidence="1" id="KW-0812">Transmembrane</keyword>
<proteinExistence type="predicted"/>
<keyword evidence="1" id="KW-0472">Membrane</keyword>
<accession>A0ABM8BV70</accession>
<dbReference type="EMBL" id="AP026933">
    <property type="protein sequence ID" value="BDT03721.1"/>
    <property type="molecule type" value="Genomic_DNA"/>
</dbReference>
<organism evidence="2 3">
    <name type="scientific">Spiroplasma ixodetis</name>
    <dbReference type="NCBI Taxonomy" id="2141"/>
    <lineage>
        <taxon>Bacteria</taxon>
        <taxon>Bacillati</taxon>
        <taxon>Mycoplasmatota</taxon>
        <taxon>Mollicutes</taxon>
        <taxon>Entomoplasmatales</taxon>
        <taxon>Spiroplasmataceae</taxon>
        <taxon>Spiroplasma</taxon>
    </lineage>
</organism>
<feature type="transmembrane region" description="Helical" evidence="1">
    <location>
        <begin position="16"/>
        <end position="40"/>
    </location>
</feature>
<dbReference type="RefSeq" id="WP_281749592.1">
    <property type="nucleotide sequence ID" value="NZ_AP026933.1"/>
</dbReference>